<accession>A0A5Q0H200</accession>
<gene>
    <name evidence="2" type="ORF">EKG83_24950</name>
</gene>
<dbReference type="Gene3D" id="3.40.50.720">
    <property type="entry name" value="NAD(P)-binding Rossmann-like Domain"/>
    <property type="match status" value="1"/>
</dbReference>
<name>A0A5Q0H200_SACSY</name>
<dbReference type="Gene3D" id="3.90.25.10">
    <property type="entry name" value="UDP-galactose 4-epimerase, domain 1"/>
    <property type="match status" value="1"/>
</dbReference>
<organism evidence="2 3">
    <name type="scientific">Saccharothrix syringae</name>
    <name type="common">Nocardiopsis syringae</name>
    <dbReference type="NCBI Taxonomy" id="103733"/>
    <lineage>
        <taxon>Bacteria</taxon>
        <taxon>Bacillati</taxon>
        <taxon>Actinomycetota</taxon>
        <taxon>Actinomycetes</taxon>
        <taxon>Pseudonocardiales</taxon>
        <taxon>Pseudonocardiaceae</taxon>
        <taxon>Saccharothrix</taxon>
    </lineage>
</organism>
<dbReference type="EMBL" id="CP034550">
    <property type="protein sequence ID" value="QFZ20228.1"/>
    <property type="molecule type" value="Genomic_DNA"/>
</dbReference>
<dbReference type="AlphaFoldDB" id="A0A5Q0H200"/>
<keyword evidence="3" id="KW-1185">Reference proteome</keyword>
<evidence type="ECO:0000313" key="3">
    <source>
        <dbReference type="Proteomes" id="UP000325787"/>
    </source>
</evidence>
<dbReference type="OrthoDB" id="62093at2"/>
<sequence>MSPTRVLVFGATGYLGRRVVAALTARPGVEVVPVRRGGPPGGDHVRHDLVSTDPADLLSSTAPDAVVNCTGRLGGTATELVAANVTAVARLLDALPAATRLVTLGSAAEYGVVPVGRPVGEDAPEKPVSAYGATKLSATGLVRAAVAAGRADAVVLRVFNPVGAGAPHDTVLGRAVAAIRSAATGVRLGPLGAHRDFVDVRDIAEAVALAALATGAPGPVLNIGSGTAVVVRDAVKLLVEESGFTGQVVESDPAPDRSRAVDWIAADVTRAREVLGWRPRHDLRASVRDLWAGGSG</sequence>
<dbReference type="KEGG" id="ssyi:EKG83_24950"/>
<dbReference type="SUPFAM" id="SSF51735">
    <property type="entry name" value="NAD(P)-binding Rossmann-fold domains"/>
    <property type="match status" value="1"/>
</dbReference>
<dbReference type="PANTHER" id="PTHR43245">
    <property type="entry name" value="BIFUNCTIONAL POLYMYXIN RESISTANCE PROTEIN ARNA"/>
    <property type="match status" value="1"/>
</dbReference>
<dbReference type="RefSeq" id="WP_033434232.1">
    <property type="nucleotide sequence ID" value="NZ_CP034550.1"/>
</dbReference>
<dbReference type="InterPro" id="IPR050177">
    <property type="entry name" value="Lipid_A_modif_metabolic_enz"/>
</dbReference>
<feature type="domain" description="NAD-dependent epimerase/dehydratase" evidence="1">
    <location>
        <begin position="6"/>
        <end position="224"/>
    </location>
</feature>
<dbReference type="Proteomes" id="UP000325787">
    <property type="component" value="Chromosome"/>
</dbReference>
<protein>
    <submittedName>
        <fullName evidence="2">NAD(P)-dependent oxidoreductase</fullName>
    </submittedName>
</protein>
<reference evidence="3" key="1">
    <citation type="journal article" date="2021" name="Curr. Microbiol.">
        <title>Complete genome of nocamycin-producing strain Saccharothrix syringae NRRL B-16468 reveals the biosynthetic potential for secondary metabolites.</title>
        <authorList>
            <person name="Mo X."/>
            <person name="Yang S."/>
        </authorList>
    </citation>
    <scope>NUCLEOTIDE SEQUENCE [LARGE SCALE GENOMIC DNA]</scope>
    <source>
        <strain evidence="3">ATCC 51364 / DSM 43886 / JCM 6844 / KCTC 9398 / NBRC 14523 / NRRL B-16468 / INA 2240</strain>
    </source>
</reference>
<dbReference type="Pfam" id="PF01370">
    <property type="entry name" value="Epimerase"/>
    <property type="match status" value="1"/>
</dbReference>
<evidence type="ECO:0000259" key="1">
    <source>
        <dbReference type="Pfam" id="PF01370"/>
    </source>
</evidence>
<proteinExistence type="predicted"/>
<dbReference type="InterPro" id="IPR036291">
    <property type="entry name" value="NAD(P)-bd_dom_sf"/>
</dbReference>
<dbReference type="InterPro" id="IPR001509">
    <property type="entry name" value="Epimerase_deHydtase"/>
</dbReference>
<evidence type="ECO:0000313" key="2">
    <source>
        <dbReference type="EMBL" id="QFZ20228.1"/>
    </source>
</evidence>